<dbReference type="PANTHER" id="PTHR22768:SF0">
    <property type="entry name" value="DNA REPLICATION COMPLEX GINS PROTEIN PSF3"/>
    <property type="match status" value="1"/>
</dbReference>
<evidence type="ECO:0000313" key="8">
    <source>
        <dbReference type="Proteomes" id="UP000596661"/>
    </source>
</evidence>
<dbReference type="Pfam" id="PF05916">
    <property type="entry name" value="Sld5"/>
    <property type="match status" value="1"/>
</dbReference>
<proteinExistence type="inferred from homology"/>
<evidence type="ECO:0008006" key="9">
    <source>
        <dbReference type="Google" id="ProtNLM"/>
    </source>
</evidence>
<sequence length="218" mass="24469">MANYYDIDDIIAEEEIVSVVFQKAVNGVGIDPSAETACVEPGSKVELPFWLAHELHLRQVATIKPPPCFNQKTRLELGADAACVDLRSRCLYFYEFGCKIAPLVGDRDMGSFLLSAFKNRYQEVLAKAHSVAFAAASKLSTLLTKEETNCEIHITFLTYSKCSFRNPSIDIYLIVFLLFLTKVYEAAQSSMADFKKWRIGGPRFQRAAILGRKRKPAD</sequence>
<dbReference type="CDD" id="cd11713">
    <property type="entry name" value="GINS_A_psf3"/>
    <property type="match status" value="1"/>
</dbReference>
<dbReference type="Proteomes" id="UP000596661">
    <property type="component" value="Chromosome 2"/>
</dbReference>
<evidence type="ECO:0000259" key="5">
    <source>
        <dbReference type="Pfam" id="PF05916"/>
    </source>
</evidence>
<dbReference type="EnsemblPlants" id="evm.model.02.465">
    <property type="protein sequence ID" value="cds.evm.model.02.465"/>
    <property type="gene ID" value="evm.TU.02.465"/>
</dbReference>
<dbReference type="InterPro" id="IPR010492">
    <property type="entry name" value="GINS_Psf3"/>
</dbReference>
<feature type="domain" description="DNA replication complex GINS protein PSF3 N-terminal" evidence="6">
    <location>
        <begin position="5"/>
        <end position="55"/>
    </location>
</feature>
<keyword evidence="4" id="KW-0539">Nucleus</keyword>
<dbReference type="InterPro" id="IPR021151">
    <property type="entry name" value="GINS_A"/>
</dbReference>
<dbReference type="AlphaFoldDB" id="A0A803P170"/>
<dbReference type="Pfam" id="PF22466">
    <property type="entry name" value="PSF3_N"/>
    <property type="match status" value="1"/>
</dbReference>
<reference evidence="7" key="2">
    <citation type="submission" date="2021-03" db="UniProtKB">
        <authorList>
            <consortium name="EnsemblPlants"/>
        </authorList>
    </citation>
    <scope>IDENTIFICATION</scope>
</reference>
<evidence type="ECO:0000256" key="4">
    <source>
        <dbReference type="ARBA" id="ARBA00023242"/>
    </source>
</evidence>
<accession>A0A803P170</accession>
<dbReference type="SUPFAM" id="SSF158573">
    <property type="entry name" value="GINS helical bundle-like"/>
    <property type="match status" value="1"/>
</dbReference>
<dbReference type="GO" id="GO:1902975">
    <property type="term" value="P:mitotic DNA replication initiation"/>
    <property type="evidence" value="ECO:0007669"/>
    <property type="project" value="TreeGrafter"/>
</dbReference>
<dbReference type="CDD" id="cd21693">
    <property type="entry name" value="GINS_B_Psf3"/>
    <property type="match status" value="1"/>
</dbReference>
<dbReference type="InterPro" id="IPR038437">
    <property type="entry name" value="GINS_Psf3_sf"/>
</dbReference>
<dbReference type="InterPro" id="IPR036224">
    <property type="entry name" value="GINS_bundle-like_dom_sf"/>
</dbReference>
<evidence type="ECO:0000256" key="1">
    <source>
        <dbReference type="ARBA" id="ARBA00004123"/>
    </source>
</evidence>
<keyword evidence="3" id="KW-0235">DNA replication</keyword>
<feature type="domain" description="GINS subunit" evidence="5">
    <location>
        <begin position="69"/>
        <end position="149"/>
    </location>
</feature>
<dbReference type="Gramene" id="evm.model.02.465">
    <property type="protein sequence ID" value="cds.evm.model.02.465"/>
    <property type="gene ID" value="evm.TU.02.465"/>
</dbReference>
<dbReference type="EMBL" id="UZAU01000112">
    <property type="status" value="NOT_ANNOTATED_CDS"/>
    <property type="molecule type" value="Genomic_DNA"/>
</dbReference>
<evidence type="ECO:0000256" key="3">
    <source>
        <dbReference type="ARBA" id="ARBA00022705"/>
    </source>
</evidence>
<protein>
    <recommendedName>
        <fullName evidence="9">GINS subunit domain-containing protein</fullName>
    </recommendedName>
</protein>
<organism evidence="7 8">
    <name type="scientific">Cannabis sativa</name>
    <name type="common">Hemp</name>
    <name type="synonym">Marijuana</name>
    <dbReference type="NCBI Taxonomy" id="3483"/>
    <lineage>
        <taxon>Eukaryota</taxon>
        <taxon>Viridiplantae</taxon>
        <taxon>Streptophyta</taxon>
        <taxon>Embryophyta</taxon>
        <taxon>Tracheophyta</taxon>
        <taxon>Spermatophyta</taxon>
        <taxon>Magnoliopsida</taxon>
        <taxon>eudicotyledons</taxon>
        <taxon>Gunneridae</taxon>
        <taxon>Pentapetalae</taxon>
        <taxon>rosids</taxon>
        <taxon>fabids</taxon>
        <taxon>Rosales</taxon>
        <taxon>Cannabaceae</taxon>
        <taxon>Cannabis</taxon>
    </lineage>
</organism>
<keyword evidence="8" id="KW-1185">Reference proteome</keyword>
<dbReference type="Gene3D" id="1.20.58.2050">
    <property type="match status" value="1"/>
</dbReference>
<comment type="subcellular location">
    <subcellularLocation>
        <location evidence="1">Nucleus</location>
    </subcellularLocation>
</comment>
<dbReference type="InterPro" id="IPR055221">
    <property type="entry name" value="PSF3_N"/>
</dbReference>
<evidence type="ECO:0000256" key="2">
    <source>
        <dbReference type="ARBA" id="ARBA00006343"/>
    </source>
</evidence>
<dbReference type="PANTHER" id="PTHR22768">
    <property type="entry name" value="DNA REPLICATION COMPLEX GINS PROTEIN PSF3"/>
    <property type="match status" value="1"/>
</dbReference>
<dbReference type="OMA" id="AAYKEIY"/>
<dbReference type="SUPFAM" id="SSF160059">
    <property type="entry name" value="PriA/YqbF domain"/>
    <property type="match status" value="1"/>
</dbReference>
<comment type="similarity">
    <text evidence="2">Belongs to the GINS3/PSF3 family.</text>
</comment>
<reference evidence="7" key="1">
    <citation type="submission" date="2018-11" db="EMBL/GenBank/DDBJ databases">
        <authorList>
            <person name="Grassa J C."/>
        </authorList>
    </citation>
    <scope>NUCLEOTIDE SEQUENCE [LARGE SCALE GENOMIC DNA]</scope>
</reference>
<dbReference type="GO" id="GO:0000811">
    <property type="term" value="C:GINS complex"/>
    <property type="evidence" value="ECO:0007669"/>
    <property type="project" value="TreeGrafter"/>
</dbReference>
<evidence type="ECO:0000313" key="7">
    <source>
        <dbReference type="EnsemblPlants" id="cds.evm.model.02.465"/>
    </source>
</evidence>
<name>A0A803P170_CANSA</name>
<evidence type="ECO:0000259" key="6">
    <source>
        <dbReference type="Pfam" id="PF22466"/>
    </source>
</evidence>